<comment type="subcellular location">
    <subcellularLocation>
        <location evidence="1 12">Mitochondrion membrane</location>
        <topology evidence="1 12">Single-pass membrane protein</topology>
    </subcellularLocation>
</comment>
<comment type="subunit">
    <text evidence="3">F-type ATPases have 2 components, CF(1) - the catalytic core - and CF(0) - the membrane proton channel.</text>
</comment>
<dbReference type="GO" id="GO:0015078">
    <property type="term" value="F:proton transmembrane transporter activity"/>
    <property type="evidence" value="ECO:0007669"/>
    <property type="project" value="InterPro"/>
</dbReference>
<dbReference type="AlphaFoldDB" id="A0A343A6A9"/>
<comment type="similarity">
    <text evidence="2 12">Belongs to the ATPase protein 8 family.</text>
</comment>
<keyword evidence="7 12" id="KW-0375">Hydrogen ion transport</keyword>
<geneLocation type="mitochondrion" evidence="14"/>
<evidence type="ECO:0000256" key="2">
    <source>
        <dbReference type="ARBA" id="ARBA00008892"/>
    </source>
</evidence>
<evidence type="ECO:0000256" key="1">
    <source>
        <dbReference type="ARBA" id="ARBA00004304"/>
    </source>
</evidence>
<keyword evidence="9 12" id="KW-0406">Ion transport</keyword>
<evidence type="ECO:0000256" key="10">
    <source>
        <dbReference type="ARBA" id="ARBA00023128"/>
    </source>
</evidence>
<evidence type="ECO:0000256" key="5">
    <source>
        <dbReference type="ARBA" id="ARBA00022547"/>
    </source>
</evidence>
<organism evidence="14">
    <name type="scientific">Scolytinae sp. BMNH 1043104</name>
    <dbReference type="NCBI Taxonomy" id="1903796"/>
    <lineage>
        <taxon>Eukaryota</taxon>
        <taxon>Metazoa</taxon>
        <taxon>Ecdysozoa</taxon>
        <taxon>Arthropoda</taxon>
        <taxon>Hexapoda</taxon>
        <taxon>Insecta</taxon>
        <taxon>Pterygota</taxon>
        <taxon>Neoptera</taxon>
        <taxon>Endopterygota</taxon>
        <taxon>Coleoptera</taxon>
        <taxon>Polyphaga</taxon>
        <taxon>Cucujiformia</taxon>
        <taxon>Curculionidae</taxon>
        <taxon>Scolytinae</taxon>
    </lineage>
</organism>
<dbReference type="GO" id="GO:0045259">
    <property type="term" value="C:proton-transporting ATP synthase complex"/>
    <property type="evidence" value="ECO:0007669"/>
    <property type="project" value="UniProtKB-KW"/>
</dbReference>
<feature type="transmembrane region" description="Helical" evidence="13">
    <location>
        <begin position="12"/>
        <end position="34"/>
    </location>
</feature>
<evidence type="ECO:0000256" key="7">
    <source>
        <dbReference type="ARBA" id="ARBA00022781"/>
    </source>
</evidence>
<keyword evidence="5 12" id="KW-0138">CF(0)</keyword>
<evidence type="ECO:0000256" key="3">
    <source>
        <dbReference type="ARBA" id="ARBA00011291"/>
    </source>
</evidence>
<evidence type="ECO:0000256" key="12">
    <source>
        <dbReference type="RuleBase" id="RU003661"/>
    </source>
</evidence>
<dbReference type="Pfam" id="PF00895">
    <property type="entry name" value="ATP-synt_8"/>
    <property type="match status" value="1"/>
</dbReference>
<keyword evidence="6 12" id="KW-0812">Transmembrane</keyword>
<keyword evidence="4 12" id="KW-0813">Transport</keyword>
<keyword evidence="10 12" id="KW-0496">Mitochondrion</keyword>
<keyword evidence="8 13" id="KW-1133">Transmembrane helix</keyword>
<gene>
    <name evidence="14" type="primary">atp8</name>
</gene>
<protein>
    <recommendedName>
        <fullName evidence="12">ATP synthase complex subunit 8</fullName>
    </recommendedName>
</protein>
<evidence type="ECO:0000256" key="11">
    <source>
        <dbReference type="ARBA" id="ARBA00023136"/>
    </source>
</evidence>
<sequence>MPQMAPINWISLYMMFTIVFMMTCIMNYFMFLYLPKNTLKMKKEQKLFWKW</sequence>
<dbReference type="GO" id="GO:0031966">
    <property type="term" value="C:mitochondrial membrane"/>
    <property type="evidence" value="ECO:0007669"/>
    <property type="project" value="UniProtKB-SubCell"/>
</dbReference>
<proteinExistence type="inferred from homology"/>
<name>A0A343A6A9_9CUCU</name>
<evidence type="ECO:0000256" key="4">
    <source>
        <dbReference type="ARBA" id="ARBA00022448"/>
    </source>
</evidence>
<dbReference type="EMBL" id="KX035197">
    <property type="protein sequence ID" value="AOY40088.1"/>
    <property type="molecule type" value="Genomic_DNA"/>
</dbReference>
<dbReference type="InterPro" id="IPR001421">
    <property type="entry name" value="ATP8_metazoa"/>
</dbReference>
<evidence type="ECO:0000256" key="6">
    <source>
        <dbReference type="ARBA" id="ARBA00022692"/>
    </source>
</evidence>
<accession>A0A343A6A9</accession>
<evidence type="ECO:0000313" key="14">
    <source>
        <dbReference type="EMBL" id="AOY40088.1"/>
    </source>
</evidence>
<keyword evidence="11 13" id="KW-0472">Membrane</keyword>
<reference evidence="14" key="1">
    <citation type="submission" date="2016-04" db="EMBL/GenBank/DDBJ databases">
        <title>Mitochondria of Scolytid beetles.</title>
        <authorList>
            <person name="Miller K."/>
            <person name="Linard B."/>
            <person name="Vogler A.P."/>
        </authorList>
    </citation>
    <scope>NUCLEOTIDE SEQUENCE</scope>
</reference>
<evidence type="ECO:0000256" key="8">
    <source>
        <dbReference type="ARBA" id="ARBA00022989"/>
    </source>
</evidence>
<evidence type="ECO:0000256" key="13">
    <source>
        <dbReference type="SAM" id="Phobius"/>
    </source>
</evidence>
<evidence type="ECO:0000256" key="9">
    <source>
        <dbReference type="ARBA" id="ARBA00023065"/>
    </source>
</evidence>
<dbReference type="GO" id="GO:0015986">
    <property type="term" value="P:proton motive force-driven ATP synthesis"/>
    <property type="evidence" value="ECO:0007669"/>
    <property type="project" value="InterPro"/>
</dbReference>